<organism evidence="2 3">
    <name type="scientific">Hyaloscypha hepaticicola</name>
    <dbReference type="NCBI Taxonomy" id="2082293"/>
    <lineage>
        <taxon>Eukaryota</taxon>
        <taxon>Fungi</taxon>
        <taxon>Dikarya</taxon>
        <taxon>Ascomycota</taxon>
        <taxon>Pezizomycotina</taxon>
        <taxon>Leotiomycetes</taxon>
        <taxon>Helotiales</taxon>
        <taxon>Hyaloscyphaceae</taxon>
        <taxon>Hyaloscypha</taxon>
    </lineage>
</organism>
<dbReference type="Proteomes" id="UP000235672">
    <property type="component" value="Unassembled WGS sequence"/>
</dbReference>
<dbReference type="AlphaFoldDB" id="A0A2J6PQI7"/>
<evidence type="ECO:0000313" key="2">
    <source>
        <dbReference type="EMBL" id="PMD16176.1"/>
    </source>
</evidence>
<gene>
    <name evidence="2" type="ORF">NA56DRAFT_323155</name>
</gene>
<protein>
    <submittedName>
        <fullName evidence="2">Uncharacterized protein</fullName>
    </submittedName>
</protein>
<dbReference type="EMBL" id="KZ613508">
    <property type="protein sequence ID" value="PMD16176.1"/>
    <property type="molecule type" value="Genomic_DNA"/>
</dbReference>
<keyword evidence="3" id="KW-1185">Reference proteome</keyword>
<reference evidence="2 3" key="1">
    <citation type="submission" date="2016-05" db="EMBL/GenBank/DDBJ databases">
        <title>A degradative enzymes factory behind the ericoid mycorrhizal symbiosis.</title>
        <authorList>
            <consortium name="DOE Joint Genome Institute"/>
            <person name="Martino E."/>
            <person name="Morin E."/>
            <person name="Grelet G."/>
            <person name="Kuo A."/>
            <person name="Kohler A."/>
            <person name="Daghino S."/>
            <person name="Barry K."/>
            <person name="Choi C."/>
            <person name="Cichocki N."/>
            <person name="Clum A."/>
            <person name="Copeland A."/>
            <person name="Hainaut M."/>
            <person name="Haridas S."/>
            <person name="Labutti K."/>
            <person name="Lindquist E."/>
            <person name="Lipzen A."/>
            <person name="Khouja H.-R."/>
            <person name="Murat C."/>
            <person name="Ohm R."/>
            <person name="Olson A."/>
            <person name="Spatafora J."/>
            <person name="Veneault-Fourrey C."/>
            <person name="Henrissat B."/>
            <person name="Grigoriev I."/>
            <person name="Martin F."/>
            <person name="Perotto S."/>
        </authorList>
    </citation>
    <scope>NUCLEOTIDE SEQUENCE [LARGE SCALE GENOMIC DNA]</scope>
    <source>
        <strain evidence="2 3">UAMH 7357</strain>
    </source>
</reference>
<accession>A0A2J6PQI7</accession>
<sequence length="72" mass="8115">MCAPIWTIWMSRNNNRPIEERTDVVRGSAINTRVVKLAPLSKDKVAVSGNPKRTESPNADPELRNEENESPK</sequence>
<feature type="compositionally biased region" description="Basic and acidic residues" evidence="1">
    <location>
        <begin position="61"/>
        <end position="72"/>
    </location>
</feature>
<dbReference type="OrthoDB" id="10527621at2759"/>
<feature type="region of interest" description="Disordered" evidence="1">
    <location>
        <begin position="41"/>
        <end position="72"/>
    </location>
</feature>
<evidence type="ECO:0000256" key="1">
    <source>
        <dbReference type="SAM" id="MobiDB-lite"/>
    </source>
</evidence>
<proteinExistence type="predicted"/>
<name>A0A2J6PQI7_9HELO</name>
<evidence type="ECO:0000313" key="3">
    <source>
        <dbReference type="Proteomes" id="UP000235672"/>
    </source>
</evidence>